<sequence>MEFGDESEQKRAMNEMNGRLFSTRPMRIGPATNKKNMVTQQYAKASHPEVSTKVKTQKDAIELAVNMTTKAIQHSYFKIQKLTNRRGLTPCQIRALNDSLEIVSETLDKLGQVMKGLEEYDTKKSLKQHVEDL</sequence>
<dbReference type="PANTHER" id="PTHR47640">
    <property type="entry name" value="TRNA SELENOCYSTEINE 1-ASSOCIATED PROTEIN 1-RELATED-RELATED"/>
    <property type="match status" value="1"/>
</dbReference>
<evidence type="ECO:0000256" key="1">
    <source>
        <dbReference type="ARBA" id="ARBA00022664"/>
    </source>
</evidence>
<protein>
    <submittedName>
        <fullName evidence="4">Pectinesterase/pectinesterase inhibitor U1</fullName>
    </submittedName>
</protein>
<dbReference type="Gene3D" id="1.20.140.40">
    <property type="entry name" value="Invertase/pectin methylesterase inhibitor family protein"/>
    <property type="match status" value="1"/>
</dbReference>
<dbReference type="GO" id="GO:0003729">
    <property type="term" value="F:mRNA binding"/>
    <property type="evidence" value="ECO:0007669"/>
    <property type="project" value="InterPro"/>
</dbReference>
<dbReference type="InterPro" id="IPR035513">
    <property type="entry name" value="Invertase/methylesterase_inhib"/>
</dbReference>
<dbReference type="PANTHER" id="PTHR47640:SF10">
    <property type="entry name" value="TRNA SELENOCYSTEINE 1-ASSOCIATED PROTEIN 1-RELATED"/>
    <property type="match status" value="1"/>
</dbReference>
<comment type="caution">
    <text evidence="4">The sequence shown here is derived from an EMBL/GenBank/DDBJ whole genome shotgun (WGS) entry which is preliminary data.</text>
</comment>
<dbReference type="AlphaFoldDB" id="A0A2U1NYJ4"/>
<accession>A0A2U1NYJ4</accession>
<dbReference type="InterPro" id="IPR050825">
    <property type="entry name" value="RBM42_RBP45_47-like"/>
</dbReference>
<name>A0A2U1NYJ4_ARTAN</name>
<keyword evidence="1" id="KW-0507">mRNA processing</keyword>
<dbReference type="Proteomes" id="UP000245207">
    <property type="component" value="Unassembled WGS sequence"/>
</dbReference>
<dbReference type="STRING" id="35608.A0A2U1NYJ4"/>
<keyword evidence="2" id="KW-0677">Repeat</keyword>
<dbReference type="SUPFAM" id="SSF54928">
    <property type="entry name" value="RNA-binding domain, RBD"/>
    <property type="match status" value="1"/>
</dbReference>
<dbReference type="GO" id="GO:0006397">
    <property type="term" value="P:mRNA processing"/>
    <property type="evidence" value="ECO:0007669"/>
    <property type="project" value="UniProtKB-KW"/>
</dbReference>
<proteinExistence type="predicted"/>
<evidence type="ECO:0000256" key="2">
    <source>
        <dbReference type="ARBA" id="ARBA00022737"/>
    </source>
</evidence>
<dbReference type="GO" id="GO:0005829">
    <property type="term" value="C:cytosol"/>
    <property type="evidence" value="ECO:0007669"/>
    <property type="project" value="TreeGrafter"/>
</dbReference>
<evidence type="ECO:0000313" key="5">
    <source>
        <dbReference type="Proteomes" id="UP000245207"/>
    </source>
</evidence>
<evidence type="ECO:0000256" key="3">
    <source>
        <dbReference type="ARBA" id="ARBA00022884"/>
    </source>
</evidence>
<dbReference type="InterPro" id="IPR035979">
    <property type="entry name" value="RBD_domain_sf"/>
</dbReference>
<dbReference type="OrthoDB" id="1750548at2759"/>
<reference evidence="4 5" key="1">
    <citation type="journal article" date="2018" name="Mol. Plant">
        <title>The genome of Artemisia annua provides insight into the evolution of Asteraceae family and artemisinin biosynthesis.</title>
        <authorList>
            <person name="Shen Q."/>
            <person name="Zhang L."/>
            <person name="Liao Z."/>
            <person name="Wang S."/>
            <person name="Yan T."/>
            <person name="Shi P."/>
            <person name="Liu M."/>
            <person name="Fu X."/>
            <person name="Pan Q."/>
            <person name="Wang Y."/>
            <person name="Lv Z."/>
            <person name="Lu X."/>
            <person name="Zhang F."/>
            <person name="Jiang W."/>
            <person name="Ma Y."/>
            <person name="Chen M."/>
            <person name="Hao X."/>
            <person name="Li L."/>
            <person name="Tang Y."/>
            <person name="Lv G."/>
            <person name="Zhou Y."/>
            <person name="Sun X."/>
            <person name="Brodelius P.E."/>
            <person name="Rose J.K.C."/>
            <person name="Tang K."/>
        </authorList>
    </citation>
    <scope>NUCLEOTIDE SEQUENCE [LARGE SCALE GENOMIC DNA]</scope>
    <source>
        <strain evidence="5">cv. Huhao1</strain>
        <tissue evidence="4">Leaf</tissue>
    </source>
</reference>
<organism evidence="4 5">
    <name type="scientific">Artemisia annua</name>
    <name type="common">Sweet wormwood</name>
    <dbReference type="NCBI Taxonomy" id="35608"/>
    <lineage>
        <taxon>Eukaryota</taxon>
        <taxon>Viridiplantae</taxon>
        <taxon>Streptophyta</taxon>
        <taxon>Embryophyta</taxon>
        <taxon>Tracheophyta</taxon>
        <taxon>Spermatophyta</taxon>
        <taxon>Magnoliopsida</taxon>
        <taxon>eudicotyledons</taxon>
        <taxon>Gunneridae</taxon>
        <taxon>Pentapetalae</taxon>
        <taxon>asterids</taxon>
        <taxon>campanulids</taxon>
        <taxon>Asterales</taxon>
        <taxon>Asteraceae</taxon>
        <taxon>Asteroideae</taxon>
        <taxon>Anthemideae</taxon>
        <taxon>Artemisiinae</taxon>
        <taxon>Artemisia</taxon>
    </lineage>
</organism>
<evidence type="ECO:0000313" key="4">
    <source>
        <dbReference type="EMBL" id="PWA78568.1"/>
    </source>
</evidence>
<keyword evidence="3" id="KW-0694">RNA-binding</keyword>
<gene>
    <name evidence="4" type="ORF">CTI12_AA149250</name>
</gene>
<dbReference type="EMBL" id="PKPP01001967">
    <property type="protein sequence ID" value="PWA78568.1"/>
    <property type="molecule type" value="Genomic_DNA"/>
</dbReference>
<keyword evidence="5" id="KW-1185">Reference proteome</keyword>